<protein>
    <recommendedName>
        <fullName evidence="3">GTP cyclohydrolase I</fullName>
        <ecNumber evidence="3">3.5.4.16</ecNumber>
    </recommendedName>
</protein>
<dbReference type="InterPro" id="IPR043134">
    <property type="entry name" value="GTP-CH-I_N"/>
</dbReference>
<dbReference type="InterPro" id="IPR043133">
    <property type="entry name" value="GTP-CH-I_C/QueF"/>
</dbReference>
<dbReference type="AlphaFoldDB" id="A0A0F9HVL8"/>
<dbReference type="GO" id="GO:0046654">
    <property type="term" value="P:tetrahydrofolate biosynthetic process"/>
    <property type="evidence" value="ECO:0007669"/>
    <property type="project" value="InterPro"/>
</dbReference>
<dbReference type="Gene3D" id="3.30.1130.10">
    <property type="match status" value="1"/>
</dbReference>
<dbReference type="GO" id="GO:0003934">
    <property type="term" value="F:GTP cyclohydrolase I activity"/>
    <property type="evidence" value="ECO:0007669"/>
    <property type="project" value="UniProtKB-EC"/>
</dbReference>
<evidence type="ECO:0000256" key="1">
    <source>
        <dbReference type="ARBA" id="ARBA00001052"/>
    </source>
</evidence>
<dbReference type="NCBIfam" id="TIGR00063">
    <property type="entry name" value="folE"/>
    <property type="match status" value="1"/>
</dbReference>
<dbReference type="Gene3D" id="1.10.286.10">
    <property type="match status" value="1"/>
</dbReference>
<feature type="non-terminal residue" evidence="6">
    <location>
        <position position="1"/>
    </location>
</feature>
<dbReference type="EC" id="3.5.4.16" evidence="3"/>
<dbReference type="InterPro" id="IPR020602">
    <property type="entry name" value="GTP_CycHdrlase_I_dom"/>
</dbReference>
<proteinExistence type="inferred from homology"/>
<feature type="domain" description="GTP cyclohydrolase I" evidence="5">
    <location>
        <begin position="21"/>
        <end position="193"/>
    </location>
</feature>
<dbReference type="GO" id="GO:0005525">
    <property type="term" value="F:GTP binding"/>
    <property type="evidence" value="ECO:0007669"/>
    <property type="project" value="TreeGrafter"/>
</dbReference>
<evidence type="ECO:0000256" key="3">
    <source>
        <dbReference type="ARBA" id="ARBA00012715"/>
    </source>
</evidence>
<dbReference type="InterPro" id="IPR018234">
    <property type="entry name" value="GTP_CycHdrlase_I_CS"/>
</dbReference>
<comment type="catalytic activity">
    <reaction evidence="1">
        <text>GTP + H2O = 7,8-dihydroneopterin 3'-triphosphate + formate + H(+)</text>
        <dbReference type="Rhea" id="RHEA:17473"/>
        <dbReference type="ChEBI" id="CHEBI:15377"/>
        <dbReference type="ChEBI" id="CHEBI:15378"/>
        <dbReference type="ChEBI" id="CHEBI:15740"/>
        <dbReference type="ChEBI" id="CHEBI:37565"/>
        <dbReference type="ChEBI" id="CHEBI:58462"/>
        <dbReference type="EC" id="3.5.4.16"/>
    </reaction>
</comment>
<evidence type="ECO:0000259" key="5">
    <source>
        <dbReference type="Pfam" id="PF01227"/>
    </source>
</evidence>
<dbReference type="Pfam" id="PF01227">
    <property type="entry name" value="GTP_cyclohydroI"/>
    <property type="match status" value="1"/>
</dbReference>
<dbReference type="PANTHER" id="PTHR11109:SF7">
    <property type="entry name" value="GTP CYCLOHYDROLASE 1"/>
    <property type="match status" value="1"/>
</dbReference>
<dbReference type="UniPathway" id="UPA00848">
    <property type="reaction ID" value="UER00151"/>
</dbReference>
<dbReference type="NCBIfam" id="NF006825">
    <property type="entry name" value="PRK09347.1-2"/>
    <property type="match status" value="1"/>
</dbReference>
<evidence type="ECO:0000313" key="6">
    <source>
        <dbReference type="EMBL" id="KKL79172.1"/>
    </source>
</evidence>
<dbReference type="SUPFAM" id="SSF55620">
    <property type="entry name" value="Tetrahydrobiopterin biosynthesis enzymes-like"/>
    <property type="match status" value="1"/>
</dbReference>
<reference evidence="6" key="1">
    <citation type="journal article" date="2015" name="Nature">
        <title>Complex archaea that bridge the gap between prokaryotes and eukaryotes.</title>
        <authorList>
            <person name="Spang A."/>
            <person name="Saw J.H."/>
            <person name="Jorgensen S.L."/>
            <person name="Zaremba-Niedzwiedzka K."/>
            <person name="Martijn J."/>
            <person name="Lind A.E."/>
            <person name="van Eijk R."/>
            <person name="Schleper C."/>
            <person name="Guy L."/>
            <person name="Ettema T.J."/>
        </authorList>
    </citation>
    <scope>NUCLEOTIDE SEQUENCE</scope>
</reference>
<dbReference type="PANTHER" id="PTHR11109">
    <property type="entry name" value="GTP CYCLOHYDROLASE I"/>
    <property type="match status" value="1"/>
</dbReference>
<sequence>DPLSREESELKAHFVTQEALDAVRTILVYIGEDPLREGLDETPVRFLSMLRKMVEPTQVHMTTFESEDYDQMIIQRGIPFWSLCEHHIMPFFGKATVAYLPGDNRKVIGLSKLARIVKSAAAGLQIQERITRQVANLLHQGLDPKGVAVILEARHSCMEARGIKAHETTTITSAMTGVFLEEGSARSEFLDLHRGR</sequence>
<dbReference type="FunFam" id="3.30.1130.10:FF:000001">
    <property type="entry name" value="GTP cyclohydrolase 1"/>
    <property type="match status" value="1"/>
</dbReference>
<organism evidence="6">
    <name type="scientific">marine sediment metagenome</name>
    <dbReference type="NCBI Taxonomy" id="412755"/>
    <lineage>
        <taxon>unclassified sequences</taxon>
        <taxon>metagenomes</taxon>
        <taxon>ecological metagenomes</taxon>
    </lineage>
</organism>
<keyword evidence="4" id="KW-0378">Hydrolase</keyword>
<comment type="caution">
    <text evidence="6">The sequence shown here is derived from an EMBL/GenBank/DDBJ whole genome shotgun (WGS) entry which is preliminary data.</text>
</comment>
<name>A0A0F9HVL8_9ZZZZ</name>
<dbReference type="InterPro" id="IPR001474">
    <property type="entry name" value="GTP_CycHdrlase_I"/>
</dbReference>
<dbReference type="EMBL" id="LAZR01023244">
    <property type="protein sequence ID" value="KKL79172.1"/>
    <property type="molecule type" value="Genomic_DNA"/>
</dbReference>
<evidence type="ECO:0000256" key="4">
    <source>
        <dbReference type="ARBA" id="ARBA00022801"/>
    </source>
</evidence>
<dbReference type="NCBIfam" id="NF006826">
    <property type="entry name" value="PRK09347.1-3"/>
    <property type="match status" value="1"/>
</dbReference>
<gene>
    <name evidence="6" type="ORF">LCGC14_2017520</name>
</gene>
<dbReference type="GO" id="GO:0006729">
    <property type="term" value="P:tetrahydrobiopterin biosynthetic process"/>
    <property type="evidence" value="ECO:0007669"/>
    <property type="project" value="TreeGrafter"/>
</dbReference>
<dbReference type="HAMAP" id="MF_00223">
    <property type="entry name" value="FolE"/>
    <property type="match status" value="1"/>
</dbReference>
<dbReference type="GO" id="GO:0005737">
    <property type="term" value="C:cytoplasm"/>
    <property type="evidence" value="ECO:0007669"/>
    <property type="project" value="TreeGrafter"/>
</dbReference>
<dbReference type="GO" id="GO:0008270">
    <property type="term" value="F:zinc ion binding"/>
    <property type="evidence" value="ECO:0007669"/>
    <property type="project" value="TreeGrafter"/>
</dbReference>
<comment type="pathway">
    <text evidence="2">Cofactor biosynthesis; 7,8-dihydroneopterin triphosphate biosynthesis; 7,8-dihydroneopterin triphosphate from GTP: step 1/1.</text>
</comment>
<dbReference type="PROSITE" id="PS00859">
    <property type="entry name" value="GTP_CYCLOHYDROL_1_1"/>
    <property type="match status" value="1"/>
</dbReference>
<accession>A0A0F9HVL8</accession>
<evidence type="ECO:0000256" key="2">
    <source>
        <dbReference type="ARBA" id="ARBA00005080"/>
    </source>
</evidence>